<proteinExistence type="predicted"/>
<evidence type="ECO:0000313" key="2">
    <source>
        <dbReference type="Proteomes" id="UP000184036"/>
    </source>
</evidence>
<reference evidence="2" key="1">
    <citation type="submission" date="2016-11" db="EMBL/GenBank/DDBJ databases">
        <authorList>
            <person name="Varghese N."/>
            <person name="Submissions S."/>
        </authorList>
    </citation>
    <scope>NUCLEOTIDE SEQUENCE [LARGE SCALE GENOMIC DNA]</scope>
    <source>
        <strain evidence="2">DSM 19741</strain>
    </source>
</reference>
<sequence>MLQCPHVNFIIKNEFLKKYNSNEFNCKRMSLNFLVVDDHVMITDCYKMAIGDLGMDANITAVNTLKAAYNFIET</sequence>
<keyword evidence="2" id="KW-1185">Reference proteome</keyword>
<organism evidence="1 2">
    <name type="scientific">Flavobacterium segetis</name>
    <dbReference type="NCBI Taxonomy" id="271157"/>
    <lineage>
        <taxon>Bacteria</taxon>
        <taxon>Pseudomonadati</taxon>
        <taxon>Bacteroidota</taxon>
        <taxon>Flavobacteriia</taxon>
        <taxon>Flavobacteriales</taxon>
        <taxon>Flavobacteriaceae</taxon>
        <taxon>Flavobacterium</taxon>
    </lineage>
</organism>
<accession>A0A1M5FE28</accession>
<dbReference type="Proteomes" id="UP000184036">
    <property type="component" value="Unassembled WGS sequence"/>
</dbReference>
<gene>
    <name evidence="1" type="ORF">SAMN05444396_102329</name>
</gene>
<dbReference type="EMBL" id="FQWE01000002">
    <property type="protein sequence ID" value="SHF89824.1"/>
    <property type="molecule type" value="Genomic_DNA"/>
</dbReference>
<evidence type="ECO:0008006" key="3">
    <source>
        <dbReference type="Google" id="ProtNLM"/>
    </source>
</evidence>
<protein>
    <recommendedName>
        <fullName evidence="3">Response regulatory domain-containing protein</fullName>
    </recommendedName>
</protein>
<evidence type="ECO:0000313" key="1">
    <source>
        <dbReference type="EMBL" id="SHF89824.1"/>
    </source>
</evidence>
<name>A0A1M5FE28_9FLAO</name>
<dbReference type="AlphaFoldDB" id="A0A1M5FE28"/>